<reference evidence="8 9" key="1">
    <citation type="submission" date="2018-08" db="EMBL/GenBank/DDBJ databases">
        <title>A genome reference for cultivated species of the human gut microbiota.</title>
        <authorList>
            <person name="Zou Y."/>
            <person name="Xue W."/>
            <person name="Luo G."/>
        </authorList>
    </citation>
    <scope>NUCLEOTIDE SEQUENCE [LARGE SCALE GENOMIC DNA]</scope>
    <source>
        <strain evidence="8 9">AF34-33</strain>
    </source>
</reference>
<evidence type="ECO:0000313" key="8">
    <source>
        <dbReference type="EMBL" id="RHM46139.1"/>
    </source>
</evidence>
<dbReference type="CDD" id="cd13127">
    <property type="entry name" value="MATE_tuaB_like"/>
    <property type="match status" value="1"/>
</dbReference>
<feature type="transmembrane region" description="Helical" evidence="7">
    <location>
        <begin position="80"/>
        <end position="103"/>
    </location>
</feature>
<evidence type="ECO:0000256" key="5">
    <source>
        <dbReference type="ARBA" id="ARBA00022989"/>
    </source>
</evidence>
<feature type="transmembrane region" description="Helical" evidence="7">
    <location>
        <begin position="288"/>
        <end position="307"/>
    </location>
</feature>
<evidence type="ECO:0000313" key="9">
    <source>
        <dbReference type="Proteomes" id="UP000286038"/>
    </source>
</evidence>
<feature type="transmembrane region" description="Helical" evidence="7">
    <location>
        <begin position="414"/>
        <end position="435"/>
    </location>
</feature>
<name>A0A415QP05_9BACT</name>
<keyword evidence="6 7" id="KW-0472">Membrane</keyword>
<dbReference type="Pfam" id="PF13440">
    <property type="entry name" value="Polysacc_synt_3"/>
    <property type="match status" value="1"/>
</dbReference>
<evidence type="ECO:0000256" key="3">
    <source>
        <dbReference type="ARBA" id="ARBA00022475"/>
    </source>
</evidence>
<comment type="subcellular location">
    <subcellularLocation>
        <location evidence="1">Cell membrane</location>
        <topology evidence="1">Multi-pass membrane protein</topology>
    </subcellularLocation>
</comment>
<feature type="transmembrane region" description="Helical" evidence="7">
    <location>
        <begin position="144"/>
        <end position="164"/>
    </location>
</feature>
<accession>A0A415QP05</accession>
<comment type="caution">
    <text evidence="8">The sequence shown here is derived from an EMBL/GenBank/DDBJ whole genome shotgun (WGS) entry which is preliminary data.</text>
</comment>
<keyword evidence="5 7" id="KW-1133">Transmembrane helix</keyword>
<feature type="transmembrane region" description="Helical" evidence="7">
    <location>
        <begin position="354"/>
        <end position="376"/>
    </location>
</feature>
<evidence type="ECO:0000256" key="6">
    <source>
        <dbReference type="ARBA" id="ARBA00023136"/>
    </source>
</evidence>
<protein>
    <submittedName>
        <fullName evidence="8">Lipopolysaccharide biosynthesis protein</fullName>
    </submittedName>
</protein>
<evidence type="ECO:0000256" key="7">
    <source>
        <dbReference type="SAM" id="Phobius"/>
    </source>
</evidence>
<feature type="transmembrane region" description="Helical" evidence="7">
    <location>
        <begin position="441"/>
        <end position="465"/>
    </location>
</feature>
<evidence type="ECO:0000256" key="1">
    <source>
        <dbReference type="ARBA" id="ARBA00004651"/>
    </source>
</evidence>
<gene>
    <name evidence="8" type="ORF">DWZ68_04055</name>
</gene>
<feature type="transmembrane region" description="Helical" evidence="7">
    <location>
        <begin position="170"/>
        <end position="187"/>
    </location>
</feature>
<dbReference type="EMBL" id="QRPV01000003">
    <property type="protein sequence ID" value="RHM46139.1"/>
    <property type="molecule type" value="Genomic_DNA"/>
</dbReference>
<dbReference type="GO" id="GO:0005886">
    <property type="term" value="C:plasma membrane"/>
    <property type="evidence" value="ECO:0007669"/>
    <property type="project" value="UniProtKB-SubCell"/>
</dbReference>
<dbReference type="RefSeq" id="WP_117721427.1">
    <property type="nucleotide sequence ID" value="NZ_CABJDM010000003.1"/>
</dbReference>
<dbReference type="AlphaFoldDB" id="A0A415QP05"/>
<evidence type="ECO:0000256" key="4">
    <source>
        <dbReference type="ARBA" id="ARBA00022692"/>
    </source>
</evidence>
<feature type="transmembrane region" description="Helical" evidence="7">
    <location>
        <begin position="44"/>
        <end position="68"/>
    </location>
</feature>
<keyword evidence="4 7" id="KW-0812">Transmembrane</keyword>
<comment type="similarity">
    <text evidence="2">Belongs to the polysaccharide synthase family.</text>
</comment>
<dbReference type="PANTHER" id="PTHR30250:SF10">
    <property type="entry name" value="LIPOPOLYSACCHARIDE BIOSYNTHESIS PROTEIN WZXC"/>
    <property type="match status" value="1"/>
</dbReference>
<dbReference type="PANTHER" id="PTHR30250">
    <property type="entry name" value="PST FAMILY PREDICTED COLANIC ACID TRANSPORTER"/>
    <property type="match status" value="1"/>
</dbReference>
<dbReference type="InterPro" id="IPR050833">
    <property type="entry name" value="Poly_Biosynth_Transport"/>
</dbReference>
<feature type="transmembrane region" description="Helical" evidence="7">
    <location>
        <begin position="382"/>
        <end position="402"/>
    </location>
</feature>
<sequence>MTSIKKDLLSGVFYTAIAKYMGILVSLVIAGILARLIAPEEFGIVAVVTVIITFFGIFSDFGIGPAIIQNKELLQDDLTHIFSFTIWSGVILTILFFLCSWPISFFYEQSNIVPITQLLSINLFFASANIVPNALLYKSKSFKFIALRSFWVQVIGGTIAIIAALCGAGLYALIINPIFSSILLFIISYRKYPLQLKITWGMTSMKKIFKFSAYQFMFNIINYFSRNLDKILIGKYMGMSSLGYYEKSYRLMMLPLQNITHVITPVIHPIFSDYQHDLDHLATSYEKIIRLLAFIGLPLSVFLWFSAQEITLIVFGEKWLPSVSAFQILSISVGIQIIMSTSGSIFQASNDTRSLFLCGLFSSIINVTGICTGLFFFQTLDAISWCITITFSISFLQCYVQMYHVTFRRSMLHFWKQILSPLLLSAIVFIVLYSITPTIKAMPQLISLFIKGISFVIIGIIYILVTKEYNLIKLLKFRK</sequence>
<feature type="transmembrane region" description="Helical" evidence="7">
    <location>
        <begin position="115"/>
        <end position="137"/>
    </location>
</feature>
<keyword evidence="3" id="KW-1003">Cell membrane</keyword>
<evidence type="ECO:0000256" key="2">
    <source>
        <dbReference type="ARBA" id="ARBA00007430"/>
    </source>
</evidence>
<proteinExistence type="inferred from homology"/>
<dbReference type="Proteomes" id="UP000286038">
    <property type="component" value="Unassembled WGS sequence"/>
</dbReference>
<organism evidence="8 9">
    <name type="scientific">Butyricimonas virosa</name>
    <dbReference type="NCBI Taxonomy" id="544645"/>
    <lineage>
        <taxon>Bacteria</taxon>
        <taxon>Pseudomonadati</taxon>
        <taxon>Bacteroidota</taxon>
        <taxon>Bacteroidia</taxon>
        <taxon>Bacteroidales</taxon>
        <taxon>Odoribacteraceae</taxon>
        <taxon>Butyricimonas</taxon>
    </lineage>
</organism>
<feature type="transmembrane region" description="Helical" evidence="7">
    <location>
        <begin position="319"/>
        <end position="342"/>
    </location>
</feature>
<feature type="transmembrane region" description="Helical" evidence="7">
    <location>
        <begin position="12"/>
        <end position="38"/>
    </location>
</feature>